<name>A0AAV4P4V8_CAEEX</name>
<dbReference type="Proteomes" id="UP001054945">
    <property type="component" value="Unassembled WGS sequence"/>
</dbReference>
<keyword evidence="2" id="KW-1185">Reference proteome</keyword>
<dbReference type="AlphaFoldDB" id="A0AAV4P4V8"/>
<comment type="caution">
    <text evidence="1">The sequence shown here is derived from an EMBL/GenBank/DDBJ whole genome shotgun (WGS) entry which is preliminary data.</text>
</comment>
<dbReference type="EMBL" id="BPLR01021674">
    <property type="protein sequence ID" value="GIX92257.1"/>
    <property type="molecule type" value="Genomic_DNA"/>
</dbReference>
<reference evidence="1 2" key="1">
    <citation type="submission" date="2021-06" db="EMBL/GenBank/DDBJ databases">
        <title>Caerostris extrusa draft genome.</title>
        <authorList>
            <person name="Kono N."/>
            <person name="Arakawa K."/>
        </authorList>
    </citation>
    <scope>NUCLEOTIDE SEQUENCE [LARGE SCALE GENOMIC DNA]</scope>
</reference>
<protein>
    <submittedName>
        <fullName evidence="1">Uncharacterized protein</fullName>
    </submittedName>
</protein>
<evidence type="ECO:0000313" key="2">
    <source>
        <dbReference type="Proteomes" id="UP001054945"/>
    </source>
</evidence>
<sequence>MTFENLLNTEEVYYQIVTKAGFPIPPDNFIPEYPPNQTRTDAVGETMRTIHNGNITPVKNNKKKSPRAVDEDVFTTLPRHLVIKTQAESDPEKSSLTANSFAAFETSTETELTMEIT</sequence>
<proteinExistence type="predicted"/>
<organism evidence="1 2">
    <name type="scientific">Caerostris extrusa</name>
    <name type="common">Bark spider</name>
    <name type="synonym">Caerostris bankana</name>
    <dbReference type="NCBI Taxonomy" id="172846"/>
    <lineage>
        <taxon>Eukaryota</taxon>
        <taxon>Metazoa</taxon>
        <taxon>Ecdysozoa</taxon>
        <taxon>Arthropoda</taxon>
        <taxon>Chelicerata</taxon>
        <taxon>Arachnida</taxon>
        <taxon>Araneae</taxon>
        <taxon>Araneomorphae</taxon>
        <taxon>Entelegynae</taxon>
        <taxon>Araneoidea</taxon>
        <taxon>Araneidae</taxon>
        <taxon>Caerostris</taxon>
    </lineage>
</organism>
<gene>
    <name evidence="1" type="ORF">CEXT_53201</name>
</gene>
<evidence type="ECO:0000313" key="1">
    <source>
        <dbReference type="EMBL" id="GIX92257.1"/>
    </source>
</evidence>
<accession>A0AAV4P4V8</accession>